<reference evidence="3" key="3">
    <citation type="submission" date="2010-03" db="EMBL/GenBank/DDBJ databases">
        <authorList>
            <person name="Genoscope - CEA"/>
        </authorList>
    </citation>
    <scope>NUCLEOTIDE SEQUENCE</scope>
</reference>
<keyword evidence="1" id="KW-1133">Transmembrane helix</keyword>
<name>B3U4K5_9BACT</name>
<accession>B3U4K5</accession>
<dbReference type="KEGG" id="nde:NIDE1416"/>
<evidence type="ECO:0000313" key="4">
    <source>
        <dbReference type="Proteomes" id="UP000001660"/>
    </source>
</evidence>
<reference evidence="2" key="1">
    <citation type="journal article" date="2008" name="Environ. Microbiol.">
        <title>Environmental genomics reveals a functional chlorite dismutase in the nitrite-oxidizing bacterium 'Candidatus Nitrospira defluvii'.</title>
        <authorList>
            <person name="Maixner F."/>
            <person name="Wagner M."/>
            <person name="Lucker S."/>
            <person name="Pelletier E."/>
            <person name="Schmitz-Esser S."/>
            <person name="Hace K."/>
            <person name="Spieck E."/>
            <person name="Konrat R."/>
            <person name="Le Paslier D."/>
            <person name="Daims H."/>
        </authorList>
    </citation>
    <scope>NUCLEOTIDE SEQUENCE</scope>
</reference>
<sequence>MAVFWGMVLLPGMLRAECAEETGAKSAAAVFTLHLPNTCTEAEREARAVSAQELLRALVAGKGLDLSGVVIHGDLVLDELPTQRVHAVSDLAPEDRRVLEGLNDEEVHVIRGPFVIKQSRVKGRIVNRLKSGFLLITGPVVLAHTEFAGFVDLSRTVFLGLVDGSNATFRQESYFVQDRFTQGAMFSDTHFGPHARFHRSMFSGPAIFRGATFQGLTEFLEVVFEQDANFSRAAFHLGTGFSGAHCRAKCDFSSSQFDREAFFLFAIFDRMATFASARFGAQADFSDAAFKQADDLAQATFVRAPLLTRTARVSTTVPGPTVSASAPFSQAVTIVLFVMALGLLVYIIRAK</sequence>
<feature type="transmembrane region" description="Helical" evidence="1">
    <location>
        <begin position="328"/>
        <end position="348"/>
    </location>
</feature>
<organism evidence="2">
    <name type="scientific">Nitrospira defluvii</name>
    <dbReference type="NCBI Taxonomy" id="330214"/>
    <lineage>
        <taxon>Bacteria</taxon>
        <taxon>Pseudomonadati</taxon>
        <taxon>Nitrospirota</taxon>
        <taxon>Nitrospiria</taxon>
        <taxon>Nitrospirales</taxon>
        <taxon>Nitrospiraceae</taxon>
        <taxon>Nitrospira</taxon>
    </lineage>
</organism>
<keyword evidence="4" id="KW-1185">Reference proteome</keyword>
<dbReference type="EMBL" id="EU559167">
    <property type="protein sequence ID" value="ACE75572.1"/>
    <property type="molecule type" value="Genomic_DNA"/>
</dbReference>
<evidence type="ECO:0000256" key="1">
    <source>
        <dbReference type="SAM" id="Phobius"/>
    </source>
</evidence>
<dbReference type="STRING" id="330214.NIDE1416"/>
<gene>
    <name evidence="3" type="ORF">NIDE1416</name>
</gene>
<keyword evidence="1" id="KW-0472">Membrane</keyword>
<dbReference type="eggNOG" id="COG1357">
    <property type="taxonomic scope" value="Bacteria"/>
</dbReference>
<dbReference type="HOGENOM" id="CLU_789123_0_0_0"/>
<keyword evidence="1" id="KW-0812">Transmembrane</keyword>
<dbReference type="Pfam" id="PF13576">
    <property type="entry name" value="Pentapeptide_3"/>
    <property type="match status" value="1"/>
</dbReference>
<dbReference type="Proteomes" id="UP000001660">
    <property type="component" value="Chromosome"/>
</dbReference>
<dbReference type="AlphaFoldDB" id="B3U4K5"/>
<reference evidence="3 4" key="2">
    <citation type="journal article" date="2010" name="Proc. Natl. Acad. Sci. U.S.A.">
        <title>A Nitrospira metagenome illuminates the physiology and evolution of globally important nitrite-oxidizing bacteria.</title>
        <authorList>
            <person name="Lucker S."/>
            <person name="Wagner M."/>
            <person name="Maixner F."/>
            <person name="Pelletier E."/>
            <person name="Koch H."/>
            <person name="Vacherie B."/>
            <person name="Rattei T."/>
            <person name="Sinninghe Damste J."/>
            <person name="Spieck E."/>
            <person name="Le Paslier D."/>
            <person name="Daims H."/>
        </authorList>
    </citation>
    <scope>NUCLEOTIDE SEQUENCE [LARGE SCALE GENOMIC DNA]</scope>
</reference>
<protein>
    <recommendedName>
        <fullName evidence="5">Pentapeptide repeat protein</fullName>
    </recommendedName>
</protein>
<dbReference type="InterPro" id="IPR001646">
    <property type="entry name" value="5peptide_repeat"/>
</dbReference>
<evidence type="ECO:0008006" key="5">
    <source>
        <dbReference type="Google" id="ProtNLM"/>
    </source>
</evidence>
<evidence type="ECO:0000313" key="3">
    <source>
        <dbReference type="EMBL" id="CBK41165.1"/>
    </source>
</evidence>
<dbReference type="EMBL" id="FP929003">
    <property type="protein sequence ID" value="CBK41165.1"/>
    <property type="molecule type" value="Genomic_DNA"/>
</dbReference>
<evidence type="ECO:0000313" key="2">
    <source>
        <dbReference type="EMBL" id="ACE75572.1"/>
    </source>
</evidence>
<proteinExistence type="predicted"/>